<evidence type="ECO:0000313" key="2">
    <source>
        <dbReference type="Proteomes" id="UP001500064"/>
    </source>
</evidence>
<organism evidence="1 2">
    <name type="scientific">Nonomuraea maheshkhaliensis</name>
    <dbReference type="NCBI Taxonomy" id="419590"/>
    <lineage>
        <taxon>Bacteria</taxon>
        <taxon>Bacillati</taxon>
        <taxon>Actinomycetota</taxon>
        <taxon>Actinomycetes</taxon>
        <taxon>Streptosporangiales</taxon>
        <taxon>Streptosporangiaceae</taxon>
        <taxon>Nonomuraea</taxon>
    </lineage>
</organism>
<proteinExistence type="predicted"/>
<dbReference type="InterPro" id="IPR007035">
    <property type="entry name" value="Peptidase_M55"/>
</dbReference>
<dbReference type="SUPFAM" id="SSF63992">
    <property type="entry name" value="Dipeptide transport protein"/>
    <property type="match status" value="1"/>
</dbReference>
<evidence type="ECO:0000313" key="1">
    <source>
        <dbReference type="EMBL" id="GAA1621826.1"/>
    </source>
</evidence>
<comment type="caution">
    <text evidence="1">The sequence shown here is derived from an EMBL/GenBank/DDBJ whole genome shotgun (WGS) entry which is preliminary data.</text>
</comment>
<protein>
    <recommendedName>
        <fullName evidence="3">Transposase</fullName>
    </recommendedName>
</protein>
<name>A0ABP4QUL3_9ACTN</name>
<gene>
    <name evidence="1" type="ORF">GCM10009733_018050</name>
</gene>
<accession>A0ABP4QUL3</accession>
<dbReference type="Proteomes" id="UP001500064">
    <property type="component" value="Unassembled WGS sequence"/>
</dbReference>
<dbReference type="EMBL" id="BAAAMU010000009">
    <property type="protein sequence ID" value="GAA1621826.1"/>
    <property type="molecule type" value="Genomic_DNA"/>
</dbReference>
<reference evidence="2" key="1">
    <citation type="journal article" date="2019" name="Int. J. Syst. Evol. Microbiol.">
        <title>The Global Catalogue of Microorganisms (GCM) 10K type strain sequencing project: providing services to taxonomists for standard genome sequencing and annotation.</title>
        <authorList>
            <consortium name="The Broad Institute Genomics Platform"/>
            <consortium name="The Broad Institute Genome Sequencing Center for Infectious Disease"/>
            <person name="Wu L."/>
            <person name="Ma J."/>
        </authorList>
    </citation>
    <scope>NUCLEOTIDE SEQUENCE [LARGE SCALE GENOMIC DNA]</scope>
    <source>
        <strain evidence="2">JCM 13929</strain>
    </source>
</reference>
<evidence type="ECO:0008006" key="3">
    <source>
        <dbReference type="Google" id="ProtNLM"/>
    </source>
</evidence>
<dbReference type="Pfam" id="PF04951">
    <property type="entry name" value="Peptidase_M55"/>
    <property type="match status" value="1"/>
</dbReference>
<dbReference type="InterPro" id="IPR036177">
    <property type="entry name" value="Peptidase_M55_sf"/>
</dbReference>
<sequence length="95" mass="10192">MPVKRGLGQHATETLHPEAAADRLRHGANQAVRLSDSRCLASLSPPLRLEIDLHQPRSADLAAFVHGRTVVFDADTMTAAYGVLQLIVALTQTGP</sequence>
<keyword evidence="2" id="KW-1185">Reference proteome</keyword>